<feature type="transmembrane region" description="Helical" evidence="5">
    <location>
        <begin position="383"/>
        <end position="401"/>
    </location>
</feature>
<evidence type="ECO:0000256" key="1">
    <source>
        <dbReference type="ARBA" id="ARBA00004141"/>
    </source>
</evidence>
<feature type="transmembrane region" description="Helical" evidence="5">
    <location>
        <begin position="413"/>
        <end position="433"/>
    </location>
</feature>
<evidence type="ECO:0000313" key="7">
    <source>
        <dbReference type="EMBL" id="GBG32742.1"/>
    </source>
</evidence>
<feature type="signal peptide" evidence="6">
    <location>
        <begin position="1"/>
        <end position="23"/>
    </location>
</feature>
<dbReference type="GO" id="GO:0006882">
    <property type="term" value="P:intracellular zinc ion homeostasis"/>
    <property type="evidence" value="ECO:0007669"/>
    <property type="project" value="TreeGrafter"/>
</dbReference>
<dbReference type="OrthoDB" id="46759at2759"/>
<protein>
    <submittedName>
        <fullName evidence="7">Zinc transporter ZIP12</fullName>
    </submittedName>
</protein>
<evidence type="ECO:0000256" key="4">
    <source>
        <dbReference type="ARBA" id="ARBA00023136"/>
    </source>
</evidence>
<accession>A0A2R5GPE0</accession>
<evidence type="ECO:0000256" key="3">
    <source>
        <dbReference type="ARBA" id="ARBA00022989"/>
    </source>
</evidence>
<gene>
    <name evidence="7" type="ORF">FCC1311_089672</name>
</gene>
<dbReference type="PANTHER" id="PTHR16950:SF16">
    <property type="entry name" value="ZINC TRANSPORTER ZIP13"/>
    <property type="match status" value="1"/>
</dbReference>
<organism evidence="7 8">
    <name type="scientific">Hondaea fermentalgiana</name>
    <dbReference type="NCBI Taxonomy" id="2315210"/>
    <lineage>
        <taxon>Eukaryota</taxon>
        <taxon>Sar</taxon>
        <taxon>Stramenopiles</taxon>
        <taxon>Bigyra</taxon>
        <taxon>Labyrinthulomycetes</taxon>
        <taxon>Thraustochytrida</taxon>
        <taxon>Thraustochytriidae</taxon>
        <taxon>Hondaea</taxon>
    </lineage>
</organism>
<keyword evidence="4 5" id="KW-0472">Membrane</keyword>
<keyword evidence="3 5" id="KW-1133">Transmembrane helix</keyword>
<feature type="chain" id="PRO_5015351350" evidence="6">
    <location>
        <begin position="24"/>
        <end position="446"/>
    </location>
</feature>
<dbReference type="Proteomes" id="UP000241890">
    <property type="component" value="Unassembled WGS sequence"/>
</dbReference>
<reference evidence="7 8" key="1">
    <citation type="submission" date="2017-12" db="EMBL/GenBank/DDBJ databases">
        <title>Sequencing, de novo assembly and annotation of complete genome of a new Thraustochytrid species, strain FCC1311.</title>
        <authorList>
            <person name="Sedici K."/>
            <person name="Godart F."/>
            <person name="Aiese Cigliano R."/>
            <person name="Sanseverino W."/>
            <person name="Barakat M."/>
            <person name="Ortet P."/>
            <person name="Marechal E."/>
            <person name="Cagnac O."/>
            <person name="Amato A."/>
        </authorList>
    </citation>
    <scope>NUCLEOTIDE SEQUENCE [LARGE SCALE GENOMIC DNA]</scope>
</reference>
<dbReference type="AlphaFoldDB" id="A0A2R5GPE0"/>
<keyword evidence="6" id="KW-0732">Signal</keyword>
<dbReference type="GO" id="GO:0005385">
    <property type="term" value="F:zinc ion transmembrane transporter activity"/>
    <property type="evidence" value="ECO:0007669"/>
    <property type="project" value="TreeGrafter"/>
</dbReference>
<feature type="transmembrane region" description="Helical" evidence="5">
    <location>
        <begin position="201"/>
        <end position="219"/>
    </location>
</feature>
<dbReference type="InterPro" id="IPR003689">
    <property type="entry name" value="ZIP"/>
</dbReference>
<comment type="subcellular location">
    <subcellularLocation>
        <location evidence="1">Membrane</location>
        <topology evidence="1">Multi-pass membrane protein</topology>
    </subcellularLocation>
</comment>
<dbReference type="PANTHER" id="PTHR16950">
    <property type="entry name" value="ZINC TRANSPORTER SLC39A7 HISTIDINE-RICH MEMBRANE PROTEIN KE4"/>
    <property type="match status" value="1"/>
</dbReference>
<comment type="caution">
    <text evidence="7">The sequence shown here is derived from an EMBL/GenBank/DDBJ whole genome shotgun (WGS) entry which is preliminary data.</text>
</comment>
<evidence type="ECO:0000256" key="5">
    <source>
        <dbReference type="SAM" id="Phobius"/>
    </source>
</evidence>
<proteinExistence type="predicted"/>
<keyword evidence="8" id="KW-1185">Reference proteome</keyword>
<dbReference type="EMBL" id="BEYU01000129">
    <property type="protein sequence ID" value="GBG32742.1"/>
    <property type="molecule type" value="Genomic_DNA"/>
</dbReference>
<sequence>MRKAGLLLLALACASVSVPCALAADDHDHEHDHDEDECAESNERLREVLEEIAGDLNPASDIPESVNSEATFQVFACTNDSFSVYMDSQAFLGVPLNDSLFDSCSSEHAEDFDEDFCEIPVCEDGELVIEHFEGCCSAVLVDGAAVAEHECEVSDVLPEEITSQMWGKGIAAGILSALASIAGVAIVIVSRGRISEPVLDSMSAFATGLLLSFVLAHLLPEAVEEASYTWRQGACFLGGIASALFMQIALPTVKREISSSGAIMSQEDFEAAKENSTGSKIVSYPLIANVVIGDGMCNLTDGLIIGTAFAFCSESNLGWITLAAILLHEIPQEVVDFVVLLSAGLSIKMAIFYNFLSSLLAVLGVVIALALSGEISVEGQGLVLLYGAGYIIFVSLSTLVPKVFDEGLDKKVLFFRFGLFIIGAVLIGLTNLYHIHCHADHDDHDH</sequence>
<feature type="transmembrane region" description="Helical" evidence="5">
    <location>
        <begin position="170"/>
        <end position="189"/>
    </location>
</feature>
<keyword evidence="2 5" id="KW-0812">Transmembrane</keyword>
<evidence type="ECO:0000313" key="8">
    <source>
        <dbReference type="Proteomes" id="UP000241890"/>
    </source>
</evidence>
<feature type="transmembrane region" description="Helical" evidence="5">
    <location>
        <begin position="231"/>
        <end position="250"/>
    </location>
</feature>
<dbReference type="GO" id="GO:0016020">
    <property type="term" value="C:membrane"/>
    <property type="evidence" value="ECO:0007669"/>
    <property type="project" value="UniProtKB-SubCell"/>
</dbReference>
<dbReference type="InParanoid" id="A0A2R5GPE0"/>
<dbReference type="Pfam" id="PF02535">
    <property type="entry name" value="Zip"/>
    <property type="match status" value="1"/>
</dbReference>
<evidence type="ECO:0000256" key="2">
    <source>
        <dbReference type="ARBA" id="ARBA00022692"/>
    </source>
</evidence>
<name>A0A2R5GPE0_9STRA</name>
<evidence type="ECO:0000256" key="6">
    <source>
        <dbReference type="SAM" id="SignalP"/>
    </source>
</evidence>
<feature type="transmembrane region" description="Helical" evidence="5">
    <location>
        <begin position="351"/>
        <end position="371"/>
    </location>
</feature>